<evidence type="ECO:0000313" key="3">
    <source>
        <dbReference type="EMBL" id="KKL58934.1"/>
    </source>
</evidence>
<feature type="domain" description="DUF2341" evidence="2">
    <location>
        <begin position="77"/>
        <end position="140"/>
    </location>
</feature>
<dbReference type="AlphaFoldDB" id="A0A0F9DBA1"/>
<feature type="non-terminal residue" evidence="3">
    <location>
        <position position="1"/>
    </location>
</feature>
<organism evidence="3">
    <name type="scientific">marine sediment metagenome</name>
    <dbReference type="NCBI Taxonomy" id="412755"/>
    <lineage>
        <taxon>unclassified sequences</taxon>
        <taxon>metagenomes</taxon>
        <taxon>ecological metagenomes</taxon>
    </lineage>
</organism>
<name>A0A0F9DBA1_9ZZZZ</name>
<dbReference type="InterPro" id="IPR018765">
    <property type="entry name" value="DUF2341"/>
</dbReference>
<dbReference type="Pfam" id="PF10102">
    <property type="entry name" value="DUF2341"/>
    <property type="match status" value="1"/>
</dbReference>
<feature type="region of interest" description="Disordered" evidence="1">
    <location>
        <begin position="160"/>
        <end position="180"/>
    </location>
</feature>
<evidence type="ECO:0000256" key="1">
    <source>
        <dbReference type="SAM" id="MobiDB-lite"/>
    </source>
</evidence>
<dbReference type="EMBL" id="LAZR01029654">
    <property type="protein sequence ID" value="KKL58934.1"/>
    <property type="molecule type" value="Genomic_DNA"/>
</dbReference>
<protein>
    <recommendedName>
        <fullName evidence="2">DUF2341 domain-containing protein</fullName>
    </recommendedName>
</protein>
<comment type="caution">
    <text evidence="3">The sequence shown here is derived from an EMBL/GenBank/DDBJ whole genome shotgun (WGS) entry which is preliminary data.</text>
</comment>
<proteinExistence type="predicted"/>
<accession>A0A0F9DBA1</accession>
<gene>
    <name evidence="3" type="ORF">LCGC14_2220400</name>
</gene>
<sequence>NNQSDTGVGSDKFIRSVGPEETVSWWDTGWQYRKTLTINADLVGANSVPKDNSDLVDMPVLLSFTDTEITGNAQSSGSDIAITLRGTSTQLDHEIVSFNSSTGEIIAWVKIPAISSSVDTNVDIYYGKSSASDQQNVDGTWSNGYVGVWHLEEDAQGITDGYKDSSPYHNDGTGGPLVVSGPPTQIAGKIGKGQDFIDHLIDTGTDSSLDITGKAITLDAWIK</sequence>
<reference evidence="3" key="1">
    <citation type="journal article" date="2015" name="Nature">
        <title>Complex archaea that bridge the gap between prokaryotes and eukaryotes.</title>
        <authorList>
            <person name="Spang A."/>
            <person name="Saw J.H."/>
            <person name="Jorgensen S.L."/>
            <person name="Zaremba-Niedzwiedzka K."/>
            <person name="Martijn J."/>
            <person name="Lind A.E."/>
            <person name="van Eijk R."/>
            <person name="Schleper C."/>
            <person name="Guy L."/>
            <person name="Ettema T.J."/>
        </authorList>
    </citation>
    <scope>NUCLEOTIDE SEQUENCE</scope>
</reference>
<evidence type="ECO:0000259" key="2">
    <source>
        <dbReference type="Pfam" id="PF10102"/>
    </source>
</evidence>